<dbReference type="InterPro" id="IPR003661">
    <property type="entry name" value="HisK_dim/P_dom"/>
</dbReference>
<gene>
    <name evidence="14" type="ordered locus">BC1003_3847</name>
</gene>
<dbReference type="InterPro" id="IPR003594">
    <property type="entry name" value="HATPase_dom"/>
</dbReference>
<keyword evidence="8" id="KW-0808">Transferase</keyword>
<dbReference type="STRING" id="640512.BC1003_3847"/>
<dbReference type="Gene3D" id="3.30.450.20">
    <property type="entry name" value="PAS domain"/>
    <property type="match status" value="1"/>
</dbReference>
<dbReference type="Pfam" id="PF08446">
    <property type="entry name" value="PAS_2"/>
    <property type="match status" value="1"/>
</dbReference>
<evidence type="ECO:0000256" key="3">
    <source>
        <dbReference type="ARBA" id="ARBA00006402"/>
    </source>
</evidence>
<dbReference type="Pfam" id="PF01590">
    <property type="entry name" value="GAF"/>
    <property type="match status" value="1"/>
</dbReference>
<evidence type="ECO:0000256" key="11">
    <source>
        <dbReference type="ARBA" id="ARBA00023170"/>
    </source>
</evidence>
<comment type="catalytic activity">
    <reaction evidence="1">
        <text>ATP + protein L-histidine = ADP + protein N-phospho-L-histidine.</text>
        <dbReference type="EC" id="2.7.13.3"/>
    </reaction>
</comment>
<dbReference type="GO" id="GO:0000156">
    <property type="term" value="F:phosphorelay response regulator activity"/>
    <property type="evidence" value="ECO:0007669"/>
    <property type="project" value="TreeGrafter"/>
</dbReference>
<dbReference type="InterPro" id="IPR029016">
    <property type="entry name" value="GAF-like_dom_sf"/>
</dbReference>
<dbReference type="Pfam" id="PF00512">
    <property type="entry name" value="HisKA"/>
    <property type="match status" value="1"/>
</dbReference>
<dbReference type="InterPro" id="IPR035965">
    <property type="entry name" value="PAS-like_dom_sf"/>
</dbReference>
<dbReference type="Pfam" id="PF00360">
    <property type="entry name" value="PHY"/>
    <property type="match status" value="1"/>
</dbReference>
<keyword evidence="5" id="KW-0600">Photoreceptor protein</keyword>
<dbReference type="SUPFAM" id="SSF55785">
    <property type="entry name" value="PYP-like sensor domain (PAS domain)"/>
    <property type="match status" value="1"/>
</dbReference>
<dbReference type="HOGENOM" id="CLU_000445_50_1_4"/>
<dbReference type="SMART" id="SM00388">
    <property type="entry name" value="HisKA"/>
    <property type="match status" value="1"/>
</dbReference>
<evidence type="ECO:0000313" key="14">
    <source>
        <dbReference type="EMBL" id="ADN59786.1"/>
    </source>
</evidence>
<dbReference type="PROSITE" id="PS50046">
    <property type="entry name" value="PHYTOCHROME_2"/>
    <property type="match status" value="1"/>
</dbReference>
<evidence type="ECO:0000256" key="10">
    <source>
        <dbReference type="ARBA" id="ARBA00022991"/>
    </source>
</evidence>
<dbReference type="InterPro" id="IPR003018">
    <property type="entry name" value="GAF"/>
</dbReference>
<proteinExistence type="inferred from homology"/>
<dbReference type="GO" id="GO:0006355">
    <property type="term" value="P:regulation of DNA-templated transcription"/>
    <property type="evidence" value="ECO:0007669"/>
    <property type="project" value="InterPro"/>
</dbReference>
<evidence type="ECO:0000256" key="2">
    <source>
        <dbReference type="ARBA" id="ARBA00004429"/>
    </source>
</evidence>
<dbReference type="GO" id="GO:0030295">
    <property type="term" value="F:protein kinase activator activity"/>
    <property type="evidence" value="ECO:0007669"/>
    <property type="project" value="TreeGrafter"/>
</dbReference>
<dbReference type="EC" id="2.7.13.3" evidence="4"/>
<dbReference type="Gene3D" id="3.30.450.40">
    <property type="match status" value="1"/>
</dbReference>
<keyword evidence="11" id="KW-0675">Receptor</keyword>
<keyword evidence="9 14" id="KW-0418">Kinase</keyword>
<reference evidence="14" key="1">
    <citation type="submission" date="2010-09" db="EMBL/GenBank/DDBJ databases">
        <title>Complete sequence of chromosome2 of Burkholderia sp. CCGE1003.</title>
        <authorList>
            <consortium name="US DOE Joint Genome Institute"/>
            <person name="Lucas S."/>
            <person name="Copeland A."/>
            <person name="Lapidus A."/>
            <person name="Cheng J.-F."/>
            <person name="Bruce D."/>
            <person name="Goodwin L."/>
            <person name="Pitluck S."/>
            <person name="Daligault H."/>
            <person name="Davenport K."/>
            <person name="Detter J.C."/>
            <person name="Han C."/>
            <person name="Tapia R."/>
            <person name="Land M."/>
            <person name="Hauser L."/>
            <person name="Jeffries C."/>
            <person name="Kyrpides N."/>
            <person name="Ivanova N."/>
            <person name="Ovchinnikova G."/>
            <person name="Martinez-Romero E."/>
            <person name="Rogel M.A."/>
            <person name="Auchtung J."/>
            <person name="Tiedje J.M."/>
            <person name="Woyke T."/>
        </authorList>
    </citation>
    <scope>NUCLEOTIDE SEQUENCE</scope>
    <source>
        <strain evidence="14">CCGE1003</strain>
    </source>
</reference>
<dbReference type="SUPFAM" id="SSF47384">
    <property type="entry name" value="Homodimeric domain of signal transducing histidine kinase"/>
    <property type="match status" value="1"/>
</dbReference>
<protein>
    <recommendedName>
        <fullName evidence="4">histidine kinase</fullName>
        <ecNumber evidence="4">2.7.13.3</ecNumber>
    </recommendedName>
</protein>
<dbReference type="InterPro" id="IPR013515">
    <property type="entry name" value="Phytochrome_cen-reg"/>
</dbReference>
<keyword evidence="10" id="KW-0157">Chromophore</keyword>
<evidence type="ECO:0000256" key="9">
    <source>
        <dbReference type="ARBA" id="ARBA00022777"/>
    </source>
</evidence>
<keyword evidence="6" id="KW-0597">Phosphoprotein</keyword>
<evidence type="ECO:0000256" key="6">
    <source>
        <dbReference type="ARBA" id="ARBA00022553"/>
    </source>
</evidence>
<dbReference type="PROSITE" id="PS50109">
    <property type="entry name" value="HIS_KIN"/>
    <property type="match status" value="1"/>
</dbReference>
<dbReference type="GO" id="GO:0005886">
    <property type="term" value="C:plasma membrane"/>
    <property type="evidence" value="ECO:0007669"/>
    <property type="project" value="UniProtKB-SubCell"/>
</dbReference>
<dbReference type="Gene3D" id="1.10.287.130">
    <property type="match status" value="1"/>
</dbReference>
<dbReference type="InterPro" id="IPR050351">
    <property type="entry name" value="BphY/WalK/GraS-like"/>
</dbReference>
<feature type="domain" description="Phytochrome chromophore attachment site" evidence="12">
    <location>
        <begin position="156"/>
        <end position="314"/>
    </location>
</feature>
<organism evidence="14">
    <name type="scientific">Burkholderia sp. (strain CCGE1003)</name>
    <dbReference type="NCBI Taxonomy" id="640512"/>
    <lineage>
        <taxon>Bacteria</taxon>
        <taxon>Pseudomonadati</taxon>
        <taxon>Pseudomonadota</taxon>
        <taxon>Betaproteobacteria</taxon>
        <taxon>Burkholderiales</taxon>
        <taxon>Burkholderiaceae</taxon>
        <taxon>Burkholderia</taxon>
    </lineage>
</organism>
<dbReference type="PANTHER" id="PTHR42878:SF15">
    <property type="entry name" value="BACTERIOPHYTOCHROME"/>
    <property type="match status" value="1"/>
</dbReference>
<dbReference type="GO" id="GO:0009881">
    <property type="term" value="F:photoreceptor activity"/>
    <property type="evidence" value="ECO:0007669"/>
    <property type="project" value="UniProtKB-KW"/>
</dbReference>
<evidence type="ECO:0000256" key="4">
    <source>
        <dbReference type="ARBA" id="ARBA00012438"/>
    </source>
</evidence>
<dbReference type="PANTHER" id="PTHR42878">
    <property type="entry name" value="TWO-COMPONENT HISTIDINE KINASE"/>
    <property type="match status" value="1"/>
</dbReference>
<dbReference type="Pfam" id="PF02518">
    <property type="entry name" value="HATPase_c"/>
    <property type="match status" value="1"/>
</dbReference>
<dbReference type="GO" id="GO:0007234">
    <property type="term" value="P:osmosensory signaling via phosphorelay pathway"/>
    <property type="evidence" value="ECO:0007669"/>
    <property type="project" value="TreeGrafter"/>
</dbReference>
<evidence type="ECO:0000256" key="7">
    <source>
        <dbReference type="ARBA" id="ARBA00022606"/>
    </source>
</evidence>
<evidence type="ECO:0000259" key="13">
    <source>
        <dbReference type="PROSITE" id="PS50109"/>
    </source>
</evidence>
<dbReference type="GO" id="GO:0000155">
    <property type="term" value="F:phosphorelay sensor kinase activity"/>
    <property type="evidence" value="ECO:0007669"/>
    <property type="project" value="InterPro"/>
</dbReference>
<dbReference type="OrthoDB" id="9808408at2"/>
<dbReference type="EMBL" id="CP002218">
    <property type="protein sequence ID" value="ADN59786.1"/>
    <property type="molecule type" value="Genomic_DNA"/>
</dbReference>
<dbReference type="Gene3D" id="3.30.450.270">
    <property type="match status" value="1"/>
</dbReference>
<dbReference type="PRINTS" id="PR01033">
    <property type="entry name" value="PHYTOCHROME"/>
</dbReference>
<dbReference type="SMART" id="SM00065">
    <property type="entry name" value="GAF"/>
    <property type="match status" value="1"/>
</dbReference>
<dbReference type="AlphaFoldDB" id="E1TJN9"/>
<dbReference type="InterPro" id="IPR043150">
    <property type="entry name" value="Phytochrome_PHY_sf"/>
</dbReference>
<sequence length="786" mass="85672">MAQLHSSPLSSAAEADCAREPIHIPGGIQPHGFLFSVAADGTLLQVSANIATLTGSSAESALGRPIAHVLGDEWSARIISGLASHEAEGVPLYIGSMGDPRGDTSGAPIGPFAVVVHRYQGVLFVELEPALGTEDVFSSMYPLVRTFINRLEEANSVPRLAQLAADEVRRITGYGRTLVYNFDEAGVGHVIAENIQPGYASYIDQHFPGSDIPAQARELYVRNRIRLIADAAYQASPLVPSLHPSTGRPTDLTYASLRSVSPVHVQYMKNMDTLSSMSMSIVVRGKLWGLISCHHASGRVPPFEVRMACEHIAQVLSLQIESKEDHAQAEYRLKLRRTLTRLLGVMADADSFTETLASDPTDLLALTAADGAAIVFDGRIQLIGAAPSEEEVGKLVEWLDSKSEETFATDALGFTCPVLPANPNYAGLLAISISTLFKNYVLWFRKEAIQTIKWAGDPREKLANLAPSLSPRQSFEVWTDTVRDRSLAWSPAEVEIAADFRTALLGIVLRRAEELAQLAQELGRANEELEGFSYTVSHDLRAPLRHIASFADLLRQMENDALSERGQHFLERIISSAKFGGELVDDLLAFSQMSRAALRPQLVDVNALVESLIADEAKHTAHRNIEWHVGDLGEVTADATLIHIVLRNLIENAVKFTATRDVAIIHIGRYAGTDQLADQEVFFVKDNGVGFDMLYVDKLFEVFQRLHRMEEFGGTGIGLASVKRIVERHGGKAWAEGEVEKGATVSFSLPHSLHVAASQGDESSAISTARSSALLTGKRMRVVPKS</sequence>
<dbReference type="InterPro" id="IPR001294">
    <property type="entry name" value="Phytochrome"/>
</dbReference>
<dbReference type="SMART" id="SM00387">
    <property type="entry name" value="HATPase_c"/>
    <property type="match status" value="1"/>
</dbReference>
<dbReference type="FunFam" id="3.30.565.10:FF:000006">
    <property type="entry name" value="Sensor histidine kinase WalK"/>
    <property type="match status" value="1"/>
</dbReference>
<dbReference type="eggNOG" id="COG4251">
    <property type="taxonomic scope" value="Bacteria"/>
</dbReference>
<evidence type="ECO:0000256" key="1">
    <source>
        <dbReference type="ARBA" id="ARBA00000085"/>
    </source>
</evidence>
<dbReference type="InterPro" id="IPR013654">
    <property type="entry name" value="PAS_2"/>
</dbReference>
<dbReference type="KEGG" id="bgf:BC1003_3847"/>
<dbReference type="InterPro" id="IPR016132">
    <property type="entry name" value="Phyto_chromo_attachment"/>
</dbReference>
<dbReference type="Gene3D" id="3.30.565.10">
    <property type="entry name" value="Histidine kinase-like ATPase, C-terminal domain"/>
    <property type="match status" value="1"/>
</dbReference>
<comment type="similarity">
    <text evidence="3">In the N-terminal section; belongs to the phytochrome family.</text>
</comment>
<keyword evidence="7" id="KW-0716">Sensory transduction</keyword>
<dbReference type="InterPro" id="IPR036097">
    <property type="entry name" value="HisK_dim/P_sf"/>
</dbReference>
<dbReference type="SUPFAM" id="SSF55874">
    <property type="entry name" value="ATPase domain of HSP90 chaperone/DNA topoisomerase II/histidine kinase"/>
    <property type="match status" value="1"/>
</dbReference>
<dbReference type="GO" id="GO:0009584">
    <property type="term" value="P:detection of visible light"/>
    <property type="evidence" value="ECO:0007669"/>
    <property type="project" value="InterPro"/>
</dbReference>
<evidence type="ECO:0000256" key="5">
    <source>
        <dbReference type="ARBA" id="ARBA00022543"/>
    </source>
</evidence>
<feature type="domain" description="Histidine kinase" evidence="13">
    <location>
        <begin position="535"/>
        <end position="753"/>
    </location>
</feature>
<comment type="subcellular location">
    <subcellularLocation>
        <location evidence="2">Cell inner membrane</location>
        <topology evidence="2">Multi-pass membrane protein</topology>
    </subcellularLocation>
</comment>
<name>E1TJN9_BURSG</name>
<dbReference type="SUPFAM" id="SSF55781">
    <property type="entry name" value="GAF domain-like"/>
    <property type="match status" value="2"/>
</dbReference>
<evidence type="ECO:0000259" key="12">
    <source>
        <dbReference type="PROSITE" id="PS50046"/>
    </source>
</evidence>
<dbReference type="InterPro" id="IPR036890">
    <property type="entry name" value="HATPase_C_sf"/>
</dbReference>
<dbReference type="InterPro" id="IPR005467">
    <property type="entry name" value="His_kinase_dom"/>
</dbReference>
<accession>E1TJN9</accession>
<dbReference type="CDD" id="cd00082">
    <property type="entry name" value="HisKA"/>
    <property type="match status" value="1"/>
</dbReference>
<evidence type="ECO:0000256" key="8">
    <source>
        <dbReference type="ARBA" id="ARBA00022679"/>
    </source>
</evidence>